<dbReference type="Pfam" id="PF04865">
    <property type="entry name" value="Baseplate_J"/>
    <property type="match status" value="1"/>
</dbReference>
<evidence type="ECO:0000259" key="1">
    <source>
        <dbReference type="Pfam" id="PF04865"/>
    </source>
</evidence>
<sequence>MSLSDPTTAVPQPQLTETGFIAPSEQDILAGRVSDFNMALGGTANPALNTPQGQLALSDTAVLGAAFAALLSLFNGIDPASASGRMQEAIGRLYFMERRAATPTTVTVQATLNNPGQTIAAGTVVASDPNGLLYSTPSAVTLPQGAQTATLDLACTTAGAIPCPAQSLQLYQGGLGIASLTNPAPGSMGSEAENRTDFETRRRNSVAANSRSQNASLMGALLELDGVTDAYVMDNPSGNATTINGAPMEPHALYVLVEGGTETAIGQAILTKKPPGIATMGERLVTVQDTNPVYDGNRPSYTFRYDRPQPVPVSVAVTLEQSDSVPSDVVAQVQAAIMGVLTAGRYRARMGGTLYASRLSAVVDALGDWAEVLSLTLSTANTSGQTRLKLPINQLPTVTPATITVELV</sequence>
<reference evidence="2" key="1">
    <citation type="submission" date="2013-04" db="EMBL/GenBank/DDBJ databases">
        <title>The genome sequencing project of 58 acetic acid bacteria.</title>
        <authorList>
            <person name="Okamoto-Kainuma A."/>
            <person name="Ishikawa M."/>
            <person name="Umino S."/>
            <person name="Koizumi Y."/>
            <person name="Shiwa Y."/>
            <person name="Yoshikawa H."/>
            <person name="Matsutani M."/>
            <person name="Matsushita K."/>
        </authorList>
    </citation>
    <scope>NUCLEOTIDE SEQUENCE</scope>
    <source>
        <strain evidence="2">DSM 15669</strain>
    </source>
</reference>
<dbReference type="Proteomes" id="UP001062901">
    <property type="component" value="Unassembled WGS sequence"/>
</dbReference>
<dbReference type="RefSeq" id="WP_018979411.1">
    <property type="nucleotide sequence ID" value="NZ_BAQD01000022.1"/>
</dbReference>
<accession>A0ABQ0NZI2</accession>
<evidence type="ECO:0000313" key="2">
    <source>
        <dbReference type="EMBL" id="GBQ07250.1"/>
    </source>
</evidence>
<dbReference type="InterPro" id="IPR006949">
    <property type="entry name" value="Barrel_Baseplate_J-like"/>
</dbReference>
<protein>
    <submittedName>
        <fullName evidence="2">Phage Mu protein</fullName>
    </submittedName>
</protein>
<comment type="caution">
    <text evidence="2">The sequence shown here is derived from an EMBL/GenBank/DDBJ whole genome shotgun (WGS) entry which is preliminary data.</text>
</comment>
<dbReference type="EMBL" id="BAQD01000022">
    <property type="protein sequence ID" value="GBQ07250.1"/>
    <property type="molecule type" value="Genomic_DNA"/>
</dbReference>
<proteinExistence type="predicted"/>
<feature type="domain" description="Baseplate protein J-like barrel" evidence="1">
    <location>
        <begin position="107"/>
        <end position="188"/>
    </location>
</feature>
<gene>
    <name evidence="2" type="ORF">AA15669_1297</name>
</gene>
<organism evidence="2 3">
    <name type="scientific">Saccharibacter floricola DSM 15669</name>
    <dbReference type="NCBI Taxonomy" id="1123227"/>
    <lineage>
        <taxon>Bacteria</taxon>
        <taxon>Pseudomonadati</taxon>
        <taxon>Pseudomonadota</taxon>
        <taxon>Alphaproteobacteria</taxon>
        <taxon>Acetobacterales</taxon>
        <taxon>Acetobacteraceae</taxon>
        <taxon>Saccharibacter</taxon>
    </lineage>
</organism>
<evidence type="ECO:0000313" key="3">
    <source>
        <dbReference type="Proteomes" id="UP001062901"/>
    </source>
</evidence>
<keyword evidence="3" id="KW-1185">Reference proteome</keyword>
<name>A0ABQ0NZI2_9PROT</name>